<dbReference type="InterPro" id="IPR011990">
    <property type="entry name" value="TPR-like_helical_dom_sf"/>
</dbReference>
<protein>
    <recommendedName>
        <fullName evidence="2">Surface lipoprotein assembly modifier C-terminal domain-containing protein</fullName>
    </recommendedName>
</protein>
<dbReference type="AlphaFoldDB" id="A0A0N0IBQ4"/>
<feature type="chain" id="PRO_5005851273" description="Surface lipoprotein assembly modifier C-terminal domain-containing protein" evidence="1">
    <location>
        <begin position="23"/>
        <end position="454"/>
    </location>
</feature>
<feature type="signal peptide" evidence="1">
    <location>
        <begin position="1"/>
        <end position="22"/>
    </location>
</feature>
<sequence>MTKFNRLKLLLFTLFLNSLNLAYSHEVINSHNEKDFQVSVFQAVNQKNWSAVNDYSSEIERNIGTENSLYYFLQGMLAFERKNNLEAINLLNRAIHYQPDFIRAKLELITIYLKNKNQNLAKELINELLSHQNIPEKIKERLRYLLNTPEYKHTNTRNPFSAQIAIGYQYQDNINQTADGDSICTEQHLTSGICLQKWTATEQDSAQGVFLRTELSYQKNIHPAHVWLNQLSINHKQYVNEPQYNELSTQIYSRYQYQQPRYQLHIGPKIYYENSGITGHNYGVGIRWGGIWQPSQASQWLLIAGQEIKQLSIPNNPYANGSHFYHQLIITRPLFFGDFFQLTEFSHHYHRDTSKDHHQIQFITGVDWQSIPYVEPNISVSGYQQKFQNFNTILQAKRRDRGVGVHVKIKTKHWQLAGFTPTLAFSHHYIKSNVDWLYSHRRNHVQLFFERRFQ</sequence>
<proteinExistence type="predicted"/>
<dbReference type="Proteomes" id="UP000053226">
    <property type="component" value="Unassembled WGS sequence"/>
</dbReference>
<keyword evidence="4" id="KW-1185">Reference proteome</keyword>
<accession>A0A0N0IBQ4</accession>
<dbReference type="SUPFAM" id="SSF48452">
    <property type="entry name" value="TPR-like"/>
    <property type="match status" value="1"/>
</dbReference>
<reference evidence="3 4" key="1">
    <citation type="submission" date="2015-07" db="EMBL/GenBank/DDBJ databases">
        <title>ATOL: Assembling a taxonomically balanced genome-scale reconstruction of the evolutionary history of the Enterobacteriaceae.</title>
        <authorList>
            <person name="Plunkett G.III."/>
            <person name="Neeno-Eckwall E.C."/>
            <person name="Glasner J.D."/>
            <person name="Perna N.T."/>
        </authorList>
    </citation>
    <scope>NUCLEOTIDE SEQUENCE [LARGE SCALE GENOMIC DNA]</scope>
    <source>
        <strain evidence="3 4">ATCC 35017</strain>
    </source>
</reference>
<organism evidence="3 4">
    <name type="scientific">Moellerella wisconsensis ATCC 35017</name>
    <dbReference type="NCBI Taxonomy" id="1354267"/>
    <lineage>
        <taxon>Bacteria</taxon>
        <taxon>Pseudomonadati</taxon>
        <taxon>Pseudomonadota</taxon>
        <taxon>Gammaproteobacteria</taxon>
        <taxon>Enterobacterales</taxon>
        <taxon>Morganellaceae</taxon>
        <taxon>Moellerella</taxon>
    </lineage>
</organism>
<keyword evidence="1" id="KW-0732">Signal</keyword>
<name>A0A0N0IBQ4_9GAMM</name>
<dbReference type="OrthoDB" id="7525402at2"/>
<comment type="caution">
    <text evidence="3">The sequence shown here is derived from an EMBL/GenBank/DDBJ whole genome shotgun (WGS) entry which is preliminary data.</text>
</comment>
<evidence type="ECO:0000313" key="4">
    <source>
        <dbReference type="Proteomes" id="UP000053226"/>
    </source>
</evidence>
<dbReference type="InterPro" id="IPR007655">
    <property type="entry name" value="Slam_C"/>
</dbReference>
<evidence type="ECO:0000259" key="2">
    <source>
        <dbReference type="Pfam" id="PF04575"/>
    </source>
</evidence>
<dbReference type="EMBL" id="LGAA01000006">
    <property type="protein sequence ID" value="KPD04000.1"/>
    <property type="molecule type" value="Genomic_DNA"/>
</dbReference>
<feature type="domain" description="Surface lipoprotein assembly modifier C-terminal" evidence="2">
    <location>
        <begin position="163"/>
        <end position="453"/>
    </location>
</feature>
<evidence type="ECO:0000256" key="1">
    <source>
        <dbReference type="SAM" id="SignalP"/>
    </source>
</evidence>
<gene>
    <name evidence="3" type="ORF">M992_0597</name>
</gene>
<evidence type="ECO:0000313" key="3">
    <source>
        <dbReference type="EMBL" id="KPD04000.1"/>
    </source>
</evidence>
<dbReference type="Gene3D" id="1.25.40.10">
    <property type="entry name" value="Tetratricopeptide repeat domain"/>
    <property type="match status" value="1"/>
</dbReference>
<dbReference type="Pfam" id="PF04575">
    <property type="entry name" value="SlipAM"/>
    <property type="match status" value="1"/>
</dbReference>